<keyword evidence="1" id="KW-0416">Keratin</keyword>
<dbReference type="SUPFAM" id="SSF46579">
    <property type="entry name" value="Prefoldin"/>
    <property type="match status" value="1"/>
</dbReference>
<dbReference type="SMART" id="SM01391">
    <property type="entry name" value="Filament"/>
    <property type="match status" value="1"/>
</dbReference>
<dbReference type="GO" id="GO:0030280">
    <property type="term" value="F:structural constituent of skin epidermis"/>
    <property type="evidence" value="ECO:0000318"/>
    <property type="project" value="GO_Central"/>
</dbReference>
<evidence type="ECO:0000256" key="2">
    <source>
        <dbReference type="ARBA" id="ARBA00022754"/>
    </source>
</evidence>
<feature type="compositionally biased region" description="Low complexity" evidence="6">
    <location>
        <begin position="583"/>
        <end position="594"/>
    </location>
</feature>
<dbReference type="SUPFAM" id="SSF64593">
    <property type="entry name" value="Intermediate filament protein, coiled coil region"/>
    <property type="match status" value="2"/>
</dbReference>
<evidence type="ECO:0000256" key="4">
    <source>
        <dbReference type="RuleBase" id="RU000685"/>
    </source>
</evidence>
<keyword evidence="3 5" id="KW-0175">Coiled coil</keyword>
<dbReference type="GO" id="GO:0005856">
    <property type="term" value="C:cytoskeleton"/>
    <property type="evidence" value="ECO:0000318"/>
    <property type="project" value="GO_Central"/>
</dbReference>
<protein>
    <recommendedName>
        <fullName evidence="7">IF rod domain-containing protein</fullName>
    </recommendedName>
</protein>
<dbReference type="PRINTS" id="PR01248">
    <property type="entry name" value="TYPE1KERATIN"/>
</dbReference>
<dbReference type="GO" id="GO:0002009">
    <property type="term" value="P:morphogenesis of an epithelium"/>
    <property type="evidence" value="ECO:0000318"/>
    <property type="project" value="GO_Central"/>
</dbReference>
<evidence type="ECO:0000259" key="7">
    <source>
        <dbReference type="PROSITE" id="PS51842"/>
    </source>
</evidence>
<dbReference type="FunFam" id="1.20.5.170:FF:000002">
    <property type="entry name" value="Type I keratin KA11"/>
    <property type="match status" value="1"/>
</dbReference>
<dbReference type="PROSITE" id="PS51842">
    <property type="entry name" value="IF_ROD_2"/>
    <property type="match status" value="1"/>
</dbReference>
<dbReference type="AlphaFoldDB" id="A0A803T7J2"/>
<organism evidence="8 9">
    <name type="scientific">Anolis carolinensis</name>
    <name type="common">Green anole</name>
    <name type="synonym">American chameleon</name>
    <dbReference type="NCBI Taxonomy" id="28377"/>
    <lineage>
        <taxon>Eukaryota</taxon>
        <taxon>Metazoa</taxon>
        <taxon>Chordata</taxon>
        <taxon>Craniata</taxon>
        <taxon>Vertebrata</taxon>
        <taxon>Euteleostomi</taxon>
        <taxon>Lepidosauria</taxon>
        <taxon>Squamata</taxon>
        <taxon>Bifurcata</taxon>
        <taxon>Unidentata</taxon>
        <taxon>Episquamata</taxon>
        <taxon>Toxicofera</taxon>
        <taxon>Iguania</taxon>
        <taxon>Dactyloidae</taxon>
        <taxon>Anolis</taxon>
    </lineage>
</organism>
<feature type="coiled-coil region" evidence="5">
    <location>
        <begin position="372"/>
        <end position="399"/>
    </location>
</feature>
<comment type="similarity">
    <text evidence="4">Belongs to the intermediate filament family.</text>
</comment>
<accession>A0A803T7J2</accession>
<evidence type="ECO:0000256" key="5">
    <source>
        <dbReference type="SAM" id="Coils"/>
    </source>
</evidence>
<dbReference type="InterPro" id="IPR018039">
    <property type="entry name" value="IF_conserved"/>
</dbReference>
<sequence>MSSGTRHTVATPARSSSGSSTLGGGRAGVGSVSSGRYAASGISNGRSNFSVRSNTGAVSPCTHGPGRGHFSSGSCSGMFVAGGHVAASGYGDGSHVTNPAARNTVVGGAGAGHPTVVGGTGHAIPGDMAAGAHVGMPTGVVGGMVMGAHGGMPAGVVGSMGSVAGSPHPSMVAGSPHPSMVGGNPHPGMVAGNPHPGMVAGHCGMVGGLPAGMVAGMGGMMGGGHGGMMSGVTSVMTGPILVSAVGGEPIACASVFSSFDGKMTMQNLNDRLASYLDKVRCLEEENADLESRIREFYAKQGPLSEPKDYSHYHQQIEDLKNQLICTSVENNKLLLCIDNSKLTADDFRTKFETECCLRQNVEADINGLHQILDQLTACRADLDVQCDNLQDELNCLKKNHAEEVACLKKQSTGDVNVEVNTCPGPDLKKILEEMRCKYETMIEGNRKEVEAWYESKIEEVNRDVCNSSQEIEESNNKVTELRRQLQALQIDYEAQCSLRDTLEASLGETELRYNGHLGDLQERISCLEQQLAELRSEMECQNHEYTELLDVKSRLEQEIGTYRGLLEGGQNDSNSHNGGGGNTSRVSSASNGRSSESRSTHTYGTHSAVHTHHGGHLHH</sequence>
<feature type="coiled-coil region" evidence="5">
    <location>
        <begin position="517"/>
        <end position="558"/>
    </location>
</feature>
<dbReference type="RefSeq" id="XP_016850078.1">
    <property type="nucleotide sequence ID" value="XM_016994589.2"/>
</dbReference>
<reference evidence="8" key="2">
    <citation type="submission" date="2025-08" db="UniProtKB">
        <authorList>
            <consortium name="Ensembl"/>
        </authorList>
    </citation>
    <scope>IDENTIFICATION</scope>
</reference>
<dbReference type="InterPro" id="IPR002957">
    <property type="entry name" value="Keratin_I"/>
</dbReference>
<feature type="domain" description="IF rod" evidence="7">
    <location>
        <begin position="261"/>
        <end position="573"/>
    </location>
</feature>
<feature type="region of interest" description="Disordered" evidence="6">
    <location>
        <begin position="1"/>
        <end position="30"/>
    </location>
</feature>
<evidence type="ECO:0000256" key="3">
    <source>
        <dbReference type="ARBA" id="ARBA00023054"/>
    </source>
</evidence>
<reference evidence="8 9" key="1">
    <citation type="submission" date="2009-12" db="EMBL/GenBank/DDBJ databases">
        <title>The Genome Sequence of Anolis carolinensis (Green Anole Lizard).</title>
        <authorList>
            <consortium name="The Genome Sequencing Platform"/>
            <person name="Di Palma F."/>
            <person name="Alfoldi J."/>
            <person name="Heiman D."/>
            <person name="Young S."/>
            <person name="Grabherr M."/>
            <person name="Johnson J."/>
            <person name="Lander E.S."/>
            <person name="Lindblad-Toh K."/>
        </authorList>
    </citation>
    <scope>NUCLEOTIDE SEQUENCE [LARGE SCALE GENOMIC DNA]</scope>
    <source>
        <strain evidence="8 9">JBL SC #1</strain>
    </source>
</reference>
<dbReference type="InterPro" id="IPR039008">
    <property type="entry name" value="IF_rod_dom"/>
</dbReference>
<feature type="region of interest" description="Disordered" evidence="6">
    <location>
        <begin position="565"/>
        <end position="619"/>
    </location>
</feature>
<feature type="coiled-coil region" evidence="5">
    <location>
        <begin position="265"/>
        <end position="299"/>
    </location>
</feature>
<dbReference type="FunFam" id="1.20.5.500:FF:000001">
    <property type="entry name" value="Type II keratin 23"/>
    <property type="match status" value="1"/>
</dbReference>
<dbReference type="FunFam" id="1.20.5.1160:FF:000002">
    <property type="entry name" value="Type I keratin 10"/>
    <property type="match status" value="1"/>
</dbReference>
<evidence type="ECO:0000313" key="9">
    <source>
        <dbReference type="Proteomes" id="UP000001646"/>
    </source>
</evidence>
<evidence type="ECO:0000256" key="6">
    <source>
        <dbReference type="SAM" id="MobiDB-lite"/>
    </source>
</evidence>
<dbReference type="Gene3D" id="1.20.5.170">
    <property type="match status" value="1"/>
</dbReference>
<dbReference type="PANTHER" id="PTHR23239">
    <property type="entry name" value="INTERMEDIATE FILAMENT"/>
    <property type="match status" value="1"/>
</dbReference>
<name>A0A803T7J2_ANOCA</name>
<dbReference type="Gene3D" id="1.20.5.500">
    <property type="entry name" value="Single helix bin"/>
    <property type="match status" value="1"/>
</dbReference>
<reference evidence="8" key="3">
    <citation type="submission" date="2025-09" db="UniProtKB">
        <authorList>
            <consortium name="Ensembl"/>
        </authorList>
    </citation>
    <scope>IDENTIFICATION</scope>
</reference>
<dbReference type="KEGG" id="acs:100553851"/>
<dbReference type="Proteomes" id="UP000001646">
    <property type="component" value="Chromosome 6"/>
</dbReference>
<dbReference type="GO" id="GO:0045109">
    <property type="term" value="P:intermediate filament organization"/>
    <property type="evidence" value="ECO:0000318"/>
    <property type="project" value="GO_Central"/>
</dbReference>
<feature type="compositionally biased region" description="Basic residues" evidence="6">
    <location>
        <begin position="609"/>
        <end position="619"/>
    </location>
</feature>
<proteinExistence type="inferred from homology"/>
<keyword evidence="9" id="KW-1185">Reference proteome</keyword>
<dbReference type="InParanoid" id="A0A803T7J2"/>
<keyword evidence="2 4" id="KW-0403">Intermediate filament</keyword>
<dbReference type="Pfam" id="PF00038">
    <property type="entry name" value="Filament"/>
    <property type="match status" value="1"/>
</dbReference>
<dbReference type="GeneTree" id="ENSGT00950000182969"/>
<dbReference type="GO" id="GO:0030855">
    <property type="term" value="P:epithelial cell differentiation"/>
    <property type="evidence" value="ECO:0000318"/>
    <property type="project" value="GO_Central"/>
</dbReference>
<dbReference type="PANTHER" id="PTHR23239:SF372">
    <property type="entry name" value="IF ROD DOMAIN-CONTAINING PROTEIN"/>
    <property type="match status" value="1"/>
</dbReference>
<dbReference type="PROSITE" id="PS00226">
    <property type="entry name" value="IF_ROD_1"/>
    <property type="match status" value="1"/>
</dbReference>
<dbReference type="GO" id="GO:0045095">
    <property type="term" value="C:keratin filament"/>
    <property type="evidence" value="ECO:0000318"/>
    <property type="project" value="GO_Central"/>
</dbReference>
<dbReference type="GeneID" id="100553851"/>
<dbReference type="OrthoDB" id="2441647at2759"/>
<evidence type="ECO:0000313" key="8">
    <source>
        <dbReference type="Ensembl" id="ENSACAP00000031182.1"/>
    </source>
</evidence>
<evidence type="ECO:0000256" key="1">
    <source>
        <dbReference type="ARBA" id="ARBA00022744"/>
    </source>
</evidence>
<gene>
    <name evidence="8" type="primary">LOC100553851</name>
</gene>
<dbReference type="Gene3D" id="1.20.5.1160">
    <property type="entry name" value="Vasodilator-stimulated phosphoprotein"/>
    <property type="match status" value="1"/>
</dbReference>
<dbReference type="Ensembl" id="ENSACAT00000037068.1">
    <property type="protein sequence ID" value="ENSACAP00000031182.1"/>
    <property type="gene ID" value="ENSACAG00000035898.1"/>
</dbReference>